<organism evidence="1 2">
    <name type="scientific">Phytophthora fragariaefolia</name>
    <dbReference type="NCBI Taxonomy" id="1490495"/>
    <lineage>
        <taxon>Eukaryota</taxon>
        <taxon>Sar</taxon>
        <taxon>Stramenopiles</taxon>
        <taxon>Oomycota</taxon>
        <taxon>Peronosporomycetes</taxon>
        <taxon>Peronosporales</taxon>
        <taxon>Peronosporaceae</taxon>
        <taxon>Phytophthora</taxon>
    </lineage>
</organism>
<dbReference type="OrthoDB" id="90993at2759"/>
<dbReference type="Pfam" id="PF13637">
    <property type="entry name" value="Ank_4"/>
    <property type="match status" value="1"/>
</dbReference>
<dbReference type="InterPro" id="IPR002110">
    <property type="entry name" value="Ankyrin_rpt"/>
</dbReference>
<dbReference type="Pfam" id="PF12796">
    <property type="entry name" value="Ank_2"/>
    <property type="match status" value="1"/>
</dbReference>
<keyword evidence="2" id="KW-1185">Reference proteome</keyword>
<dbReference type="SUPFAM" id="SSF48403">
    <property type="entry name" value="Ankyrin repeat"/>
    <property type="match status" value="1"/>
</dbReference>
<dbReference type="PANTHER" id="PTHR46586">
    <property type="entry name" value="ANKYRIN REPEAT-CONTAINING PROTEIN"/>
    <property type="match status" value="1"/>
</dbReference>
<comment type="caution">
    <text evidence="1">The sequence shown here is derived from an EMBL/GenBank/DDBJ whole genome shotgun (WGS) entry which is preliminary data.</text>
</comment>
<evidence type="ECO:0000313" key="2">
    <source>
        <dbReference type="Proteomes" id="UP001165121"/>
    </source>
</evidence>
<protein>
    <submittedName>
        <fullName evidence="1">Unnamed protein product</fullName>
    </submittedName>
</protein>
<gene>
    <name evidence="1" type="ORF">Pfra01_001207400</name>
</gene>
<reference evidence="1" key="1">
    <citation type="submission" date="2023-04" db="EMBL/GenBank/DDBJ databases">
        <title>Phytophthora fragariaefolia NBRC 109709.</title>
        <authorList>
            <person name="Ichikawa N."/>
            <person name="Sato H."/>
            <person name="Tonouchi N."/>
        </authorList>
    </citation>
    <scope>NUCLEOTIDE SEQUENCE</scope>
    <source>
        <strain evidence="1">NBRC 109709</strain>
    </source>
</reference>
<dbReference type="PANTHER" id="PTHR46586:SF3">
    <property type="entry name" value="ANKYRIN REPEAT-CONTAINING PROTEIN"/>
    <property type="match status" value="1"/>
</dbReference>
<dbReference type="Proteomes" id="UP001165121">
    <property type="component" value="Unassembled WGS sequence"/>
</dbReference>
<dbReference type="Gene3D" id="1.25.40.20">
    <property type="entry name" value="Ankyrin repeat-containing domain"/>
    <property type="match status" value="2"/>
</dbReference>
<sequence>MPEARAHAEKKPHQVKFWESNALLAAAKGGHGAMAIWMFTDIFNGFYMQSNQEVMDQLASHGDLEAVRRLVAEGWQPPRLDFAADGGNIALVQWLLDQHKDLGKQWALKNAAAKGHLAIVKLLVNEGIVYLDDQAFCDAAANGHLAVVQTLKENNLGWNMAYKAIDLAASHGHLEIVQYLHGVCSGSCTHRTMRAAAGSGHLHVVQWLHTQFADDPNVDLYEAGTKQQFNTTVMDVSAVNGHLHVIKYLHEVALAMETVTATVVNQLDQLSGGMILEKTIPTCTPAAIQFAAAGGHLEVLRWLYANYWTEPSVDVMDVAAASGNLMMIKWLHENTTAKFSSAAMDGAAREGHLAIVKWLHENRSEGCTVKAMDDAAAMGHLHVLQWLNEHRSESCSAKALEGAASEGHFDVALFLASKYPELGGVIEHDFIENRYISSWLEEEYPQHD</sequence>
<dbReference type="AlphaFoldDB" id="A0A9W6XJF2"/>
<accession>A0A9W6XJF2</accession>
<proteinExistence type="predicted"/>
<dbReference type="InterPro" id="IPR036770">
    <property type="entry name" value="Ankyrin_rpt-contain_sf"/>
</dbReference>
<evidence type="ECO:0000313" key="1">
    <source>
        <dbReference type="EMBL" id="GMF39954.1"/>
    </source>
</evidence>
<dbReference type="InterPro" id="IPR052050">
    <property type="entry name" value="SecEffector_AnkRepeat"/>
</dbReference>
<dbReference type="EMBL" id="BSXT01001204">
    <property type="protein sequence ID" value="GMF39954.1"/>
    <property type="molecule type" value="Genomic_DNA"/>
</dbReference>
<name>A0A9W6XJF2_9STRA</name>